<dbReference type="Proteomes" id="UP000050297">
    <property type="component" value="Unassembled WGS sequence"/>
</dbReference>
<gene>
    <name evidence="6" type="ORF">ALO91_01688</name>
</gene>
<dbReference type="GO" id="GO:0003677">
    <property type="term" value="F:DNA binding"/>
    <property type="evidence" value="ECO:0007669"/>
    <property type="project" value="UniProtKB-KW"/>
</dbReference>
<feature type="domain" description="DUF6538" evidence="5">
    <location>
        <begin position="20"/>
        <end position="76"/>
    </location>
</feature>
<evidence type="ECO:0000256" key="4">
    <source>
        <dbReference type="ARBA" id="ARBA00023172"/>
    </source>
</evidence>
<dbReference type="PANTHER" id="PTHR30349">
    <property type="entry name" value="PHAGE INTEGRASE-RELATED"/>
    <property type="match status" value="1"/>
</dbReference>
<dbReference type="SUPFAM" id="SSF56349">
    <property type="entry name" value="DNA breaking-rejoining enzymes"/>
    <property type="match status" value="1"/>
</dbReference>
<proteinExistence type="inferred from homology"/>
<keyword evidence="3" id="KW-0238">DNA-binding</keyword>
<dbReference type="InterPro" id="IPR013762">
    <property type="entry name" value="Integrase-like_cat_sf"/>
</dbReference>
<keyword evidence="2" id="KW-0229">DNA integration</keyword>
<comment type="similarity">
    <text evidence="1">Belongs to the 'phage' integrase family.</text>
</comment>
<sequence>MSTHGGYTMAFMAQPWKDPRTGTYYIRRRIPKELRPLLPDAGETYKRSLGTKDTREAKTLFAAAWGRSEEYFLNIRLQLSGTTTPTLQDAIQLAARWAKAELDHMESTGRFEGYLIGSEDVGHETLRDHFSVRSPKALLGPDGLDSRARKHLDQTVADELAKVSLPMPLPGTPFYRYLYEAFLAQHLELSEIAYKRHYGDYSAVFELPHEAPLSIDRAKTEGPSETLSVVFEHWARNHRHMGDGKRDVEKTAGEYQTTIVRFVELLGDLPVKQIKRRTIEEFYNLLRQMPSKGEGLKGLNAHEQIARAKQHDLPLLSSATIKNKLMGLSSVLAYAVQMEYITENPVVASGITKSLRKASAKQSRTAARKGYTQAELIQVFSSPLFKGKWIAPRASFGEAWKWLPLLLCYTGARREEIAQMKASEVRKSEDGIWHLDLLGVSEDGAEDDRTLKTKGSHRLVFIHQDLIDLGFIEYVESLPASGQLFPALKPNPTGWYGHNFGKRWGVYLREVAELETPVSPSHGFRHSFKTMCREAGIPEEMHDAITGHDDGSMSRKYGERHLLKTQRDQLARLPRIAVLAGLLPDRS</sequence>
<dbReference type="EMBL" id="LJPM01000598">
    <property type="protein sequence ID" value="KPW08927.1"/>
    <property type="molecule type" value="Genomic_DNA"/>
</dbReference>
<dbReference type="Gene3D" id="1.10.150.130">
    <property type="match status" value="1"/>
</dbReference>
<comment type="caution">
    <text evidence="6">The sequence shown here is derived from an EMBL/GenBank/DDBJ whole genome shotgun (WGS) entry which is preliminary data.</text>
</comment>
<name>A0A0P9GP99_PSESX</name>
<reference evidence="6 7" key="1">
    <citation type="submission" date="2015-09" db="EMBL/GenBank/DDBJ databases">
        <title>Genome announcement of multiple Pseudomonas syringae strains.</title>
        <authorList>
            <person name="Thakur S."/>
            <person name="Wang P.W."/>
            <person name="Gong Y."/>
            <person name="Weir B.S."/>
            <person name="Guttman D.S."/>
        </authorList>
    </citation>
    <scope>NUCLEOTIDE SEQUENCE [LARGE SCALE GENOMIC DNA]</scope>
    <source>
        <strain evidence="6 7">ICMP2802</strain>
    </source>
</reference>
<dbReference type="AlphaFoldDB" id="A0A0P9GP99"/>
<evidence type="ECO:0000256" key="3">
    <source>
        <dbReference type="ARBA" id="ARBA00023125"/>
    </source>
</evidence>
<dbReference type="GO" id="GO:0015074">
    <property type="term" value="P:DNA integration"/>
    <property type="evidence" value="ECO:0007669"/>
    <property type="project" value="UniProtKB-KW"/>
</dbReference>
<evidence type="ECO:0000313" key="6">
    <source>
        <dbReference type="EMBL" id="KPW08927.1"/>
    </source>
</evidence>
<dbReference type="PANTHER" id="PTHR30349:SF41">
    <property type="entry name" value="INTEGRASE_RECOMBINASE PROTEIN MJ0367-RELATED"/>
    <property type="match status" value="1"/>
</dbReference>
<evidence type="ECO:0000259" key="5">
    <source>
        <dbReference type="Pfam" id="PF20172"/>
    </source>
</evidence>
<dbReference type="InterPro" id="IPR010998">
    <property type="entry name" value="Integrase_recombinase_N"/>
</dbReference>
<dbReference type="Pfam" id="PF20172">
    <property type="entry name" value="DUF6538"/>
    <property type="match status" value="1"/>
</dbReference>
<dbReference type="CDD" id="cd01184">
    <property type="entry name" value="INT_C_like_1"/>
    <property type="match status" value="1"/>
</dbReference>
<accession>A0A0P9GP99</accession>
<dbReference type="InterPro" id="IPR011010">
    <property type="entry name" value="DNA_brk_join_enz"/>
</dbReference>
<evidence type="ECO:0000313" key="7">
    <source>
        <dbReference type="Proteomes" id="UP000050297"/>
    </source>
</evidence>
<evidence type="ECO:0000256" key="1">
    <source>
        <dbReference type="ARBA" id="ARBA00008857"/>
    </source>
</evidence>
<dbReference type="Gene3D" id="1.10.443.10">
    <property type="entry name" value="Intergrase catalytic core"/>
    <property type="match status" value="1"/>
</dbReference>
<evidence type="ECO:0000256" key="2">
    <source>
        <dbReference type="ARBA" id="ARBA00022908"/>
    </source>
</evidence>
<dbReference type="InterPro" id="IPR050090">
    <property type="entry name" value="Tyrosine_recombinase_XerCD"/>
</dbReference>
<dbReference type="GO" id="GO:0006310">
    <property type="term" value="P:DNA recombination"/>
    <property type="evidence" value="ECO:0007669"/>
    <property type="project" value="UniProtKB-KW"/>
</dbReference>
<organism evidence="6 7">
    <name type="scientific">Pseudomonas syringae pv. aceris</name>
    <dbReference type="NCBI Taxonomy" id="199198"/>
    <lineage>
        <taxon>Bacteria</taxon>
        <taxon>Pseudomonadati</taxon>
        <taxon>Pseudomonadota</taxon>
        <taxon>Gammaproteobacteria</taxon>
        <taxon>Pseudomonadales</taxon>
        <taxon>Pseudomonadaceae</taxon>
        <taxon>Pseudomonas</taxon>
        <taxon>Pseudomonas syringae</taxon>
    </lineage>
</organism>
<dbReference type="InterPro" id="IPR046668">
    <property type="entry name" value="DUF6538"/>
</dbReference>
<dbReference type="PATRIC" id="fig|199198.5.peg.2384"/>
<protein>
    <recommendedName>
        <fullName evidence="5">DUF6538 domain-containing protein</fullName>
    </recommendedName>
</protein>
<keyword evidence="4" id="KW-0233">DNA recombination</keyword>